<comment type="caution">
    <text evidence="2">The sequence shown here is derived from an EMBL/GenBank/DDBJ whole genome shotgun (WGS) entry which is preliminary data.</text>
</comment>
<evidence type="ECO:0000313" key="3">
    <source>
        <dbReference type="Proteomes" id="UP000283585"/>
    </source>
</evidence>
<organism evidence="2 4">
    <name type="scientific">Blautia obeum</name>
    <dbReference type="NCBI Taxonomy" id="40520"/>
    <lineage>
        <taxon>Bacteria</taxon>
        <taxon>Bacillati</taxon>
        <taxon>Bacillota</taxon>
        <taxon>Clostridia</taxon>
        <taxon>Lachnospirales</taxon>
        <taxon>Lachnospiraceae</taxon>
        <taxon>Blautia</taxon>
    </lineage>
</organism>
<evidence type="ECO:0000313" key="4">
    <source>
        <dbReference type="Proteomes" id="UP000285839"/>
    </source>
</evidence>
<dbReference type="RefSeq" id="WP_118031244.1">
    <property type="nucleotide sequence ID" value="NZ_QRSS01000005.1"/>
</dbReference>
<dbReference type="Proteomes" id="UP000283585">
    <property type="component" value="Unassembled WGS sequence"/>
</dbReference>
<evidence type="ECO:0000313" key="2">
    <source>
        <dbReference type="EMBL" id="RGR50712.1"/>
    </source>
</evidence>
<dbReference type="EMBL" id="QRSS01000005">
    <property type="protein sequence ID" value="RGQ05923.1"/>
    <property type="molecule type" value="Genomic_DNA"/>
</dbReference>
<proteinExistence type="predicted"/>
<evidence type="ECO:0000313" key="1">
    <source>
        <dbReference type="EMBL" id="RGQ05923.1"/>
    </source>
</evidence>
<dbReference type="EMBL" id="QRUH01000002">
    <property type="protein sequence ID" value="RGR50712.1"/>
    <property type="molecule type" value="Genomic_DNA"/>
</dbReference>
<sequence length="136" mass="16206">MSNELLDTEIKRLFRELESKTPGSKEYNDVQDCLNILYKLKLEEDKNHENAEIQRQKNEDDKEYQNRDIDLKEQQIQENKAFNWLRFGVDVAGIALPLIFCRKTWREGLKIEKLDQFIGSPSAKNALKFFTPWRKK</sequence>
<dbReference type="Proteomes" id="UP000285839">
    <property type="component" value="Unassembled WGS sequence"/>
</dbReference>
<dbReference type="AlphaFoldDB" id="A0A412EUA7"/>
<gene>
    <name evidence="2" type="ORF">DWY46_04820</name>
    <name evidence="1" type="ORF">DWZ12_05495</name>
</gene>
<protein>
    <submittedName>
        <fullName evidence="2">Uncharacterized protein</fullName>
    </submittedName>
</protein>
<name>A0A412EUA7_9FIRM</name>
<reference evidence="3 4" key="1">
    <citation type="submission" date="2018-08" db="EMBL/GenBank/DDBJ databases">
        <title>A genome reference for cultivated species of the human gut microbiota.</title>
        <authorList>
            <person name="Zou Y."/>
            <person name="Xue W."/>
            <person name="Luo G."/>
        </authorList>
    </citation>
    <scope>NUCLEOTIDE SEQUENCE [LARGE SCALE GENOMIC DNA]</scope>
    <source>
        <strain evidence="2 4">AF25-21</strain>
        <strain evidence="1 3">AF29-2BH</strain>
    </source>
</reference>
<accession>A0A412EUA7</accession>